<dbReference type="Gene3D" id="2.170.130.10">
    <property type="entry name" value="TonB-dependent receptor, plug domain"/>
    <property type="match status" value="1"/>
</dbReference>
<keyword evidence="9 10" id="KW-0998">Cell outer membrane</keyword>
<evidence type="ECO:0000256" key="2">
    <source>
        <dbReference type="ARBA" id="ARBA00022448"/>
    </source>
</evidence>
<keyword evidence="14" id="KW-1185">Reference proteome</keyword>
<dbReference type="Pfam" id="PF13715">
    <property type="entry name" value="CarbopepD_reg_2"/>
    <property type="match status" value="1"/>
</dbReference>
<evidence type="ECO:0000256" key="8">
    <source>
        <dbReference type="ARBA" id="ARBA00023136"/>
    </source>
</evidence>
<dbReference type="AlphaFoldDB" id="A0A5M5D0I9"/>
<dbReference type="Gene3D" id="2.40.170.20">
    <property type="entry name" value="TonB-dependent receptor, beta-barrel domain"/>
    <property type="match status" value="1"/>
</dbReference>
<evidence type="ECO:0000256" key="3">
    <source>
        <dbReference type="ARBA" id="ARBA00022452"/>
    </source>
</evidence>
<dbReference type="InterPro" id="IPR039426">
    <property type="entry name" value="TonB-dep_rcpt-like"/>
</dbReference>
<dbReference type="InterPro" id="IPR012910">
    <property type="entry name" value="Plug_dom"/>
</dbReference>
<dbReference type="InterPro" id="IPR000531">
    <property type="entry name" value="Beta-barrel_TonB"/>
</dbReference>
<comment type="caution">
    <text evidence="13">The sequence shown here is derived from an EMBL/GenBank/DDBJ whole genome shotgun (WGS) entry which is preliminary data.</text>
</comment>
<dbReference type="InterPro" id="IPR023996">
    <property type="entry name" value="TonB-dep_OMP_SusC/RagA"/>
</dbReference>
<dbReference type="GO" id="GO:0009279">
    <property type="term" value="C:cell outer membrane"/>
    <property type="evidence" value="ECO:0007669"/>
    <property type="project" value="UniProtKB-SubCell"/>
</dbReference>
<dbReference type="Gene3D" id="2.60.40.1120">
    <property type="entry name" value="Carboxypeptidase-like, regulatory domain"/>
    <property type="match status" value="1"/>
</dbReference>
<evidence type="ECO:0000313" key="14">
    <source>
        <dbReference type="Proteomes" id="UP000473905"/>
    </source>
</evidence>
<evidence type="ECO:0000256" key="6">
    <source>
        <dbReference type="ARBA" id="ARBA00023004"/>
    </source>
</evidence>
<dbReference type="SUPFAM" id="SSF49464">
    <property type="entry name" value="Carboxypeptidase regulatory domain-like"/>
    <property type="match status" value="1"/>
</dbReference>
<dbReference type="InterPro" id="IPR037066">
    <property type="entry name" value="Plug_dom_sf"/>
</dbReference>
<evidence type="ECO:0000256" key="4">
    <source>
        <dbReference type="ARBA" id="ARBA00022496"/>
    </source>
</evidence>
<comment type="subcellular location">
    <subcellularLocation>
        <location evidence="1 10">Cell outer membrane</location>
        <topology evidence="1 10">Multi-pass membrane protein</topology>
    </subcellularLocation>
</comment>
<evidence type="ECO:0000313" key="13">
    <source>
        <dbReference type="EMBL" id="KAA4089700.1"/>
    </source>
</evidence>
<reference evidence="13 14" key="1">
    <citation type="journal article" date="2019" name="Nat. Med.">
        <title>A library of human gut bacterial isolates paired with longitudinal multiomics data enables mechanistic microbiome research.</title>
        <authorList>
            <person name="Poyet M."/>
            <person name="Groussin M."/>
            <person name="Gibbons S.M."/>
            <person name="Avila-Pacheco J."/>
            <person name="Jiang X."/>
            <person name="Kearney S.M."/>
            <person name="Perrotta A.R."/>
            <person name="Berdy B."/>
            <person name="Zhao S."/>
            <person name="Lieberman T.D."/>
            <person name="Swanson P.K."/>
            <person name="Smith M."/>
            <person name="Roesemann S."/>
            <person name="Alexander J.E."/>
            <person name="Rich S.A."/>
            <person name="Livny J."/>
            <person name="Vlamakis H."/>
            <person name="Clish C."/>
            <person name="Bullock K."/>
            <person name="Deik A."/>
            <person name="Scott J."/>
            <person name="Pierce K.A."/>
            <person name="Xavier R.J."/>
            <person name="Alm E.J."/>
        </authorList>
    </citation>
    <scope>NUCLEOTIDE SEQUENCE [LARGE SCALE GENOMIC DNA]</scope>
    <source>
        <strain evidence="13 14">BIOML-A134</strain>
    </source>
</reference>
<evidence type="ECO:0000259" key="12">
    <source>
        <dbReference type="SMART" id="SM00965"/>
    </source>
</evidence>
<dbReference type="NCBIfam" id="TIGR04057">
    <property type="entry name" value="SusC_RagA_signa"/>
    <property type="match status" value="1"/>
</dbReference>
<evidence type="ECO:0000256" key="7">
    <source>
        <dbReference type="ARBA" id="ARBA00023077"/>
    </source>
</evidence>
<dbReference type="InterPro" id="IPR008969">
    <property type="entry name" value="CarboxyPept-like_regulatory"/>
</dbReference>
<organism evidence="13 14">
    <name type="scientific">Bacteroides ovatus</name>
    <dbReference type="NCBI Taxonomy" id="28116"/>
    <lineage>
        <taxon>Bacteria</taxon>
        <taxon>Pseudomonadati</taxon>
        <taxon>Bacteroidota</taxon>
        <taxon>Bacteroidia</taxon>
        <taxon>Bacteroidales</taxon>
        <taxon>Bacteroidaceae</taxon>
        <taxon>Bacteroides</taxon>
    </lineage>
</organism>
<dbReference type="NCBIfam" id="TIGR04056">
    <property type="entry name" value="OMP_RagA_SusC"/>
    <property type="match status" value="1"/>
</dbReference>
<dbReference type="InterPro" id="IPR011662">
    <property type="entry name" value="Secretin/TonB_short_N"/>
</dbReference>
<comment type="similarity">
    <text evidence="10 11">Belongs to the TonB-dependent receptor family.</text>
</comment>
<gene>
    <name evidence="13" type="ORF">F3D66_26665</name>
</gene>
<dbReference type="Gene3D" id="3.55.50.30">
    <property type="match status" value="1"/>
</dbReference>
<keyword evidence="4" id="KW-0406">Ion transport</keyword>
<evidence type="ECO:0000256" key="10">
    <source>
        <dbReference type="PROSITE-ProRule" id="PRU01360"/>
    </source>
</evidence>
<dbReference type="GO" id="GO:0006826">
    <property type="term" value="P:iron ion transport"/>
    <property type="evidence" value="ECO:0007669"/>
    <property type="project" value="UniProtKB-KW"/>
</dbReference>
<dbReference type="InterPro" id="IPR036942">
    <property type="entry name" value="Beta-barrel_TonB_sf"/>
</dbReference>
<evidence type="ECO:0000256" key="1">
    <source>
        <dbReference type="ARBA" id="ARBA00004571"/>
    </source>
</evidence>
<dbReference type="PROSITE" id="PS52016">
    <property type="entry name" value="TONB_DEPENDENT_REC_3"/>
    <property type="match status" value="1"/>
</dbReference>
<keyword evidence="2 10" id="KW-0813">Transport</keyword>
<dbReference type="Pfam" id="PF07715">
    <property type="entry name" value="Plug"/>
    <property type="match status" value="1"/>
</dbReference>
<dbReference type="Proteomes" id="UP000473905">
    <property type="component" value="Unassembled WGS sequence"/>
</dbReference>
<evidence type="ECO:0000256" key="5">
    <source>
        <dbReference type="ARBA" id="ARBA00022692"/>
    </source>
</evidence>
<feature type="domain" description="Secretin/TonB short N-terminal" evidence="12">
    <location>
        <begin position="54"/>
        <end position="104"/>
    </location>
</feature>
<dbReference type="Pfam" id="PF07660">
    <property type="entry name" value="STN"/>
    <property type="match status" value="1"/>
</dbReference>
<name>A0A5M5D0I9_BACOV</name>
<keyword evidence="4" id="KW-0410">Iron transport</keyword>
<dbReference type="SMART" id="SM00965">
    <property type="entry name" value="STN"/>
    <property type="match status" value="1"/>
</dbReference>
<evidence type="ECO:0000256" key="11">
    <source>
        <dbReference type="RuleBase" id="RU003357"/>
    </source>
</evidence>
<keyword evidence="8 10" id="KW-0472">Membrane</keyword>
<keyword evidence="5 10" id="KW-0812">Transmembrane</keyword>
<evidence type="ECO:0000256" key="9">
    <source>
        <dbReference type="ARBA" id="ARBA00023237"/>
    </source>
</evidence>
<keyword evidence="3 10" id="KW-1134">Transmembrane beta strand</keyword>
<proteinExistence type="inferred from homology"/>
<accession>A0A5M5D0I9</accession>
<protein>
    <submittedName>
        <fullName evidence="13">SusC/RagA family TonB-linked outer membrane protein</fullName>
    </submittedName>
</protein>
<dbReference type="Pfam" id="PF00593">
    <property type="entry name" value="TonB_dep_Rec_b-barrel"/>
    <property type="match status" value="1"/>
</dbReference>
<sequence>MNLYLKNIRKSILIICLLLVGSAIYAQNSSKITIKRKNISLQEALAEVRKLTHMSISYNDSQLPVNRISLDIEKQPLEQALKVILKGTGFTYLIKDNYIMIVPEQNIKKAKSRNISGNVVDAKGEPLIGVTVIEKGTTNGAVTDLDGNYKITTKTATPVLVFSYVGYQTKETHATENIVNIVLEDGAQELGEVVVTALGIKRSEKALSYNVQKVGNDAVTTVKSANFMNSLSGKVAGVNINASSAGMGGAARVVMRGPKSISQSNQALYVIDGIPVTGRSQGELKGDAMMYANQPGTESIADVNPEDIESISVLSGPAAAALYGSAAAQGVVMITTKKGQEGKVSVTISNSSQFANPFVMPKFQDQYVNRPGEIKTWGDKAASEFGTYEPADFFNTGTNIQNNISLTAGTSKNQTYLSVGTTNAQGIIPNNSYDRYNFTFRNTTSFLNDKMTCDFNFNYIREKDKNLMAQGQWFNPLTSLYLFPRGESFDAIRTFEVYDPVRKIYVQNWNYGDALKMQNPYWVANRMNRTNDRNRYMVSASLKYEILDWLNVTGRLRWDDAATKQEDKRYASTLKLFAPSDYGFYGYDKINDQTLYGDLMLNINKTLGENFSISSNMGASFSRLKYDVTGFQGGLKAPSNVFTPNAIDYGNATNDNRPIFESYKHYINSMFISAELGYRSMLYLTLTGRNDWDSALHGTAQTSFFYPSVGVSAVISEMAKMPQMINYLKVRASWASVGSAIEPNLSSAWRYEYNPALGTYKTVTYKFPKKFYPERTDSWEAGVTARLFGNALSVDLTVYQSNTRKQTLLRDVTSGAAGFNKEYIQTGNIRNRGLELSVGYTKSWADFTWSSSLAYSMNRNKIVELLENPNEVVRQAGLSGCGVVLKKGGGMGDIYTYTDFKRDAEGNIALDSNGNVMQTNLSNPQYRGSVLPKGNLGFSNDFSWKGVNLGFVLTARLGGICMSQTQAILDEYGVSAVSAEARNNGGIAVNTGKISAEGYYAVVGGDNPIWSEYIYSATNVRLQEAHISYTLPRKWLKSKELTLGVTANNLFMIYRKAPFDPESTASTGTYYQGFDYFMQPSLRTLGFNIKLKL</sequence>
<keyword evidence="7 11" id="KW-0798">TonB box</keyword>
<dbReference type="SUPFAM" id="SSF56935">
    <property type="entry name" value="Porins"/>
    <property type="match status" value="1"/>
</dbReference>
<dbReference type="EMBL" id="VWKB01000052">
    <property type="protein sequence ID" value="KAA4089700.1"/>
    <property type="molecule type" value="Genomic_DNA"/>
</dbReference>
<dbReference type="InterPro" id="IPR023997">
    <property type="entry name" value="TonB-dep_OMP_SusC/RagA_CS"/>
</dbReference>
<keyword evidence="6" id="KW-0408">Iron</keyword>